<name>A0A060C2V2_9BIFI</name>
<proteinExistence type="predicted"/>
<reference evidence="1" key="1">
    <citation type="journal article" date="2013" name="Environ. Microbiol.">
        <title>Seasonally variable intestinal metagenomes of the red palm weevil (Rhynchophorus ferrugineus).</title>
        <authorList>
            <person name="Jia S."/>
            <person name="Zhang X."/>
            <person name="Zhang G."/>
            <person name="Yin A."/>
            <person name="Zhang S."/>
            <person name="Li F."/>
            <person name="Wang L."/>
            <person name="Zhao D."/>
            <person name="Yun Q."/>
            <person name="Tala"/>
            <person name="Wang J."/>
            <person name="Sun G."/>
            <person name="Baabdullah M."/>
            <person name="Yu X."/>
            <person name="Hu S."/>
            <person name="Al-Mssallem I.S."/>
            <person name="Yu J."/>
        </authorList>
    </citation>
    <scope>NUCLEOTIDE SEQUENCE</scope>
</reference>
<evidence type="ECO:0000313" key="1">
    <source>
        <dbReference type="EMBL" id="AIA89257.1"/>
    </source>
</evidence>
<dbReference type="Gene3D" id="2.60.120.260">
    <property type="entry name" value="Galactose-binding domain-like"/>
    <property type="match status" value="1"/>
</dbReference>
<protein>
    <submittedName>
        <fullName evidence="1">CAZy families GH53|CBM61 protein</fullName>
    </submittedName>
</protein>
<accession>A0A060C2V2</accession>
<sequence>AINAYSDEDFAFHFEQTVTGLEPGTYIATGEAHGLNVTPEFFATTSDATLTQTPTLTGWQAWKKPAITVTVPADGAVTVGVNGTGVAEGWAWFDEFALVKAPASPADTSDLQALVDQMHSLVRSVYSSESLAVLDSALEVADI</sequence>
<feature type="non-terminal residue" evidence="1">
    <location>
        <position position="143"/>
    </location>
</feature>
<dbReference type="EMBL" id="KF121966">
    <property type="protein sequence ID" value="AIA89257.1"/>
    <property type="molecule type" value="Genomic_DNA"/>
</dbReference>
<feature type="non-terminal residue" evidence="1">
    <location>
        <position position="1"/>
    </location>
</feature>
<organism evidence="1">
    <name type="scientific">uncultured Bifidobacterium sp</name>
    <dbReference type="NCBI Taxonomy" id="165187"/>
    <lineage>
        <taxon>Bacteria</taxon>
        <taxon>Bacillati</taxon>
        <taxon>Actinomycetota</taxon>
        <taxon>Actinomycetes</taxon>
        <taxon>Bifidobacteriales</taxon>
        <taxon>Bifidobacteriaceae</taxon>
        <taxon>Bifidobacterium</taxon>
        <taxon>environmental samples</taxon>
    </lineage>
</organism>
<dbReference type="AlphaFoldDB" id="A0A060C2V2"/>